<dbReference type="RefSeq" id="WP_206905027.1">
    <property type="nucleotide sequence ID" value="NZ_JAFLVT010000018.1"/>
</dbReference>
<protein>
    <submittedName>
        <fullName evidence="1">Uncharacterized protein</fullName>
    </submittedName>
</protein>
<accession>A0ABS3HA32</accession>
<reference evidence="1 2" key="1">
    <citation type="submission" date="2021-03" db="EMBL/GenBank/DDBJ databases">
        <title>Enterococcal diversity collection.</title>
        <authorList>
            <person name="Gilmore M.S."/>
            <person name="Schwartzman J."/>
            <person name="Van Tyne D."/>
            <person name="Martin M."/>
            <person name="Earl A.M."/>
            <person name="Manson A.L."/>
            <person name="Straub T."/>
            <person name="Salamzade R."/>
            <person name="Saavedra J."/>
            <person name="Lebreton F."/>
            <person name="Prichula J."/>
            <person name="Schaufler K."/>
            <person name="Gaca A."/>
            <person name="Sgardioli B."/>
            <person name="Wagenaar J."/>
            <person name="Strong T."/>
        </authorList>
    </citation>
    <scope>NUCLEOTIDE SEQUENCE [LARGE SCALE GENOMIC DNA]</scope>
    <source>
        <strain evidence="1 2">MJM12</strain>
    </source>
</reference>
<gene>
    <name evidence="1" type="ORF">JZO76_12395</name>
</gene>
<keyword evidence="2" id="KW-1185">Reference proteome</keyword>
<evidence type="ECO:0000313" key="2">
    <source>
        <dbReference type="Proteomes" id="UP000664256"/>
    </source>
</evidence>
<evidence type="ECO:0000313" key="1">
    <source>
        <dbReference type="EMBL" id="MBO0450319.1"/>
    </source>
</evidence>
<proteinExistence type="predicted"/>
<dbReference type="Proteomes" id="UP000664256">
    <property type="component" value="Unassembled WGS sequence"/>
</dbReference>
<organism evidence="1 2">
    <name type="scientific">Candidatus Enterococcus myersii</name>
    <dbReference type="NCBI Taxonomy" id="2815322"/>
    <lineage>
        <taxon>Bacteria</taxon>
        <taxon>Bacillati</taxon>
        <taxon>Bacillota</taxon>
        <taxon>Bacilli</taxon>
        <taxon>Lactobacillales</taxon>
        <taxon>Enterococcaceae</taxon>
        <taxon>Enterococcus</taxon>
    </lineage>
</organism>
<comment type="caution">
    <text evidence="1">The sequence shown here is derived from an EMBL/GenBank/DDBJ whole genome shotgun (WGS) entry which is preliminary data.</text>
</comment>
<name>A0ABS3HA32_9ENTE</name>
<dbReference type="EMBL" id="JAFLVT010000018">
    <property type="protein sequence ID" value="MBO0450319.1"/>
    <property type="molecule type" value="Genomic_DNA"/>
</dbReference>
<sequence length="144" mass="17113">MFEELLTLAILSEVGLIDSSCYLEKLDSYFLNAPETPILLDLEFLYKDINGAIYKLFPLTLTNQIDYHHFGKILFQEIEKIYLNNNFTINDFGQKMYLIWNLFIPHPLSEEEPFWTLSYADDCLSYGDEKQTRELYEKAFQYYS</sequence>